<reference evidence="2 3" key="1">
    <citation type="submission" date="2014-11" db="EMBL/GenBank/DDBJ databases">
        <title>Complete Genome Sequence of Pseudoalteromonas sp. Strain OCN003 Isolated from Kaneohe Bay, Oahu, Hawaii.</title>
        <authorList>
            <person name="Beurmann S."/>
            <person name="Videau P."/>
            <person name="Ushijima B."/>
            <person name="Smith A.M."/>
            <person name="Aeby G.S."/>
            <person name="Callahan S.M."/>
            <person name="Belcaid M."/>
        </authorList>
    </citation>
    <scope>NUCLEOTIDE SEQUENCE [LARGE SCALE GENOMIC DNA]</scope>
    <source>
        <strain evidence="2 3">OCN003</strain>
    </source>
</reference>
<keyword evidence="3" id="KW-1185">Reference proteome</keyword>
<dbReference type="InterPro" id="IPR000160">
    <property type="entry name" value="GGDEF_dom"/>
</dbReference>
<dbReference type="SMART" id="SM00267">
    <property type="entry name" value="GGDEF"/>
    <property type="match status" value="1"/>
</dbReference>
<dbReference type="CDD" id="cd01949">
    <property type="entry name" value="GGDEF"/>
    <property type="match status" value="1"/>
</dbReference>
<gene>
    <name evidence="2" type="ORF">OM33_12635</name>
</gene>
<name>A0A0A7EIR7_9GAMM</name>
<feature type="domain" description="GGDEF" evidence="1">
    <location>
        <begin position="1"/>
        <end position="163"/>
    </location>
</feature>
<dbReference type="Gene3D" id="3.30.70.270">
    <property type="match status" value="1"/>
</dbReference>
<accession>A0A0A7EIR7</accession>
<dbReference type="STRING" id="1348114.OM33_12635"/>
<proteinExistence type="predicted"/>
<evidence type="ECO:0000313" key="3">
    <source>
        <dbReference type="Proteomes" id="UP000030341"/>
    </source>
</evidence>
<dbReference type="AlphaFoldDB" id="A0A0A7EIR7"/>
<dbReference type="eggNOG" id="COG3706">
    <property type="taxonomic scope" value="Bacteria"/>
</dbReference>
<dbReference type="SUPFAM" id="SSF55073">
    <property type="entry name" value="Nucleotide cyclase"/>
    <property type="match status" value="1"/>
</dbReference>
<dbReference type="Pfam" id="PF00990">
    <property type="entry name" value="GGDEF"/>
    <property type="match status" value="1"/>
</dbReference>
<dbReference type="NCBIfam" id="TIGR00254">
    <property type="entry name" value="GGDEF"/>
    <property type="match status" value="1"/>
</dbReference>
<dbReference type="HOGENOM" id="CLU_1577434_0_0_6"/>
<dbReference type="RefSeq" id="WP_038642188.1">
    <property type="nucleotide sequence ID" value="NZ_CP009888.1"/>
</dbReference>
<sequence length="168" mass="19125">MIFSFQNASFRDTETGLYNQAYFMEIFNREWHRLIRDKDSLSILLFNPHIKMLNDADTAKLIQIANVLTGQTLRSTDITCRFNKHCFAMGLFGLDTDGTKVIVERIQHALSEQEKLGLLHCNISIGAVNVMPQLGIEPELVFEKTISALHCAEESGVNTYQIETYSIH</sequence>
<dbReference type="OrthoDB" id="9180959at2"/>
<evidence type="ECO:0000313" key="2">
    <source>
        <dbReference type="EMBL" id="AIY65877.1"/>
    </source>
</evidence>
<dbReference type="Proteomes" id="UP000030341">
    <property type="component" value="Chromosome 1"/>
</dbReference>
<protein>
    <submittedName>
        <fullName evidence="2">Diguanylate cyclase</fullName>
    </submittedName>
</protein>
<dbReference type="InterPro" id="IPR029787">
    <property type="entry name" value="Nucleotide_cyclase"/>
</dbReference>
<evidence type="ECO:0000259" key="1">
    <source>
        <dbReference type="SMART" id="SM00267"/>
    </source>
</evidence>
<dbReference type="KEGG" id="pseo:OM33_12635"/>
<dbReference type="EMBL" id="CP009888">
    <property type="protein sequence ID" value="AIY65877.1"/>
    <property type="molecule type" value="Genomic_DNA"/>
</dbReference>
<organism evidence="2 3">
    <name type="scientific">Pseudoalteromonas piratica</name>
    <dbReference type="NCBI Taxonomy" id="1348114"/>
    <lineage>
        <taxon>Bacteria</taxon>
        <taxon>Pseudomonadati</taxon>
        <taxon>Pseudomonadota</taxon>
        <taxon>Gammaproteobacteria</taxon>
        <taxon>Alteromonadales</taxon>
        <taxon>Pseudoalteromonadaceae</taxon>
        <taxon>Pseudoalteromonas</taxon>
    </lineage>
</organism>
<dbReference type="InterPro" id="IPR043128">
    <property type="entry name" value="Rev_trsase/Diguanyl_cyclase"/>
</dbReference>